<keyword evidence="3" id="KW-0418">Kinase</keyword>
<feature type="domain" description="Signal transduction histidine kinase internal region" evidence="2">
    <location>
        <begin position="164"/>
        <end position="239"/>
    </location>
</feature>
<dbReference type="InterPro" id="IPR010559">
    <property type="entry name" value="Sig_transdc_His_kin_internal"/>
</dbReference>
<keyword evidence="1" id="KW-1133">Transmembrane helix</keyword>
<name>A0A7W2M8X0_9FLAO</name>
<evidence type="ECO:0000259" key="2">
    <source>
        <dbReference type="Pfam" id="PF06580"/>
    </source>
</evidence>
<keyword evidence="1" id="KW-0472">Membrane</keyword>
<dbReference type="RefSeq" id="WP_182207060.1">
    <property type="nucleotide sequence ID" value="NZ_JACGLT010000028.1"/>
</dbReference>
<dbReference type="InterPro" id="IPR050640">
    <property type="entry name" value="Bact_2-comp_sensor_kinase"/>
</dbReference>
<keyword evidence="1" id="KW-0812">Transmembrane</keyword>
<protein>
    <submittedName>
        <fullName evidence="3">Sensor histidine kinase</fullName>
    </submittedName>
</protein>
<evidence type="ECO:0000313" key="4">
    <source>
        <dbReference type="Proteomes" id="UP000541857"/>
    </source>
</evidence>
<evidence type="ECO:0000313" key="3">
    <source>
        <dbReference type="EMBL" id="MBA6154808.1"/>
    </source>
</evidence>
<dbReference type="GO" id="GO:0016020">
    <property type="term" value="C:membrane"/>
    <property type="evidence" value="ECO:0007669"/>
    <property type="project" value="InterPro"/>
</dbReference>
<keyword evidence="3" id="KW-0808">Transferase</keyword>
<comment type="caution">
    <text evidence="3">The sequence shown here is derived from an EMBL/GenBank/DDBJ whole genome shotgun (WGS) entry which is preliminary data.</text>
</comment>
<dbReference type="Proteomes" id="UP000541857">
    <property type="component" value="Unassembled WGS sequence"/>
</dbReference>
<feature type="transmembrane region" description="Helical" evidence="1">
    <location>
        <begin position="38"/>
        <end position="63"/>
    </location>
</feature>
<proteinExistence type="predicted"/>
<evidence type="ECO:0000256" key="1">
    <source>
        <dbReference type="SAM" id="Phobius"/>
    </source>
</evidence>
<feature type="transmembrane region" description="Helical" evidence="1">
    <location>
        <begin position="9"/>
        <end position="32"/>
    </location>
</feature>
<dbReference type="Pfam" id="PF06580">
    <property type="entry name" value="His_kinase"/>
    <property type="match status" value="1"/>
</dbReference>
<organism evidence="3 4">
    <name type="scientific">Gelidibacter maritimus</name>
    <dbReference type="NCBI Taxonomy" id="2761487"/>
    <lineage>
        <taxon>Bacteria</taxon>
        <taxon>Pseudomonadati</taxon>
        <taxon>Bacteroidota</taxon>
        <taxon>Flavobacteriia</taxon>
        <taxon>Flavobacteriales</taxon>
        <taxon>Flavobacteriaceae</taxon>
        <taxon>Gelidibacter</taxon>
    </lineage>
</organism>
<keyword evidence="4" id="KW-1185">Reference proteome</keyword>
<gene>
    <name evidence="3" type="ORF">H3Z82_18975</name>
</gene>
<feature type="transmembrane region" description="Helical" evidence="1">
    <location>
        <begin position="75"/>
        <end position="93"/>
    </location>
</feature>
<dbReference type="PANTHER" id="PTHR34220">
    <property type="entry name" value="SENSOR HISTIDINE KINASE YPDA"/>
    <property type="match status" value="1"/>
</dbReference>
<dbReference type="EMBL" id="JACGLT010000028">
    <property type="protein sequence ID" value="MBA6154808.1"/>
    <property type="molecule type" value="Genomic_DNA"/>
</dbReference>
<reference evidence="3 4" key="1">
    <citation type="submission" date="2020-07" db="EMBL/GenBank/DDBJ databases">
        <title>Bacterium isolated from marine sediment.</title>
        <authorList>
            <person name="Shang D."/>
        </authorList>
    </citation>
    <scope>NUCLEOTIDE SEQUENCE [LARGE SCALE GENOMIC DNA]</scope>
    <source>
        <strain evidence="3 4">F6074</strain>
    </source>
</reference>
<dbReference type="GO" id="GO:0000155">
    <property type="term" value="F:phosphorelay sensor kinase activity"/>
    <property type="evidence" value="ECO:0007669"/>
    <property type="project" value="InterPro"/>
</dbReference>
<dbReference type="Gene3D" id="3.30.565.10">
    <property type="entry name" value="Histidine kinase-like ATPase, C-terminal domain"/>
    <property type="match status" value="1"/>
</dbReference>
<feature type="transmembrane region" description="Helical" evidence="1">
    <location>
        <begin position="123"/>
        <end position="144"/>
    </location>
</feature>
<dbReference type="PANTHER" id="PTHR34220:SF7">
    <property type="entry name" value="SENSOR HISTIDINE KINASE YPDA"/>
    <property type="match status" value="1"/>
</dbReference>
<dbReference type="AlphaFoldDB" id="A0A7W2M8X0"/>
<sequence>MEIKQRKHVLLIPLVGIALLAILLFLLIPLSYGTALPFVYWVHQFLLFAFLLGLTFINIKWLAPAYLFQRKFFRYYLILFVCCILIIVVLRQAESWLEIAEAFAEMAGNKVTKQHHGNRGVFVSFYIFLVEILVLGVNIANILVKKWEEEKSIRLSAEKDKVEMELSFLKSQINPHFFFNSLNTVNALTYTDIEESRSALKKLGIIMRYVLYTTADERTTLAEEVKFIKNYLDLMKMRSPRCVNVDFSTNINSPEKKIAPMLFLPFIENSFKHGVSTQTESPISITIVQEDSQLIFQSKNRLFDNKVLDVFSQNEHPGIGIKNTRRRLELLYANRYELSIRQEKGFEVWLKIDLDEN</sequence>
<dbReference type="InterPro" id="IPR036890">
    <property type="entry name" value="HATPase_C_sf"/>
</dbReference>
<accession>A0A7W2M8X0</accession>